<keyword evidence="5" id="KW-1185">Reference proteome</keyword>
<keyword evidence="2" id="KW-0802">TPR repeat</keyword>
<feature type="compositionally biased region" description="Acidic residues" evidence="3">
    <location>
        <begin position="612"/>
        <end position="635"/>
    </location>
</feature>
<dbReference type="EMBL" id="BAAAQN010000052">
    <property type="protein sequence ID" value="GAA2051885.1"/>
    <property type="molecule type" value="Genomic_DNA"/>
</dbReference>
<evidence type="ECO:0000256" key="2">
    <source>
        <dbReference type="ARBA" id="ARBA00022803"/>
    </source>
</evidence>
<evidence type="ECO:0008006" key="6">
    <source>
        <dbReference type="Google" id="ProtNLM"/>
    </source>
</evidence>
<dbReference type="InterPro" id="IPR050498">
    <property type="entry name" value="Ycf3"/>
</dbReference>
<sequence length="1534" mass="166722">MRGRGRGTDPQWITQEFARAEDLAAAGQMERARDRYAKLARRLAAAPEDVAHYRGLALLGEAETILAMGVFTDAMVRFREAYPLLTEPFRQLPRWLVRQFAEERLRVEDGDLRPVTDFLQALTYGVEAGDEDTAVRTIVWLQERCLTGPNAQREATARAALAALPGVDWPVLALTTMLRRDGRVKEAEDLLAEWVPGGSGELWFRWGVQLSTLRRYDQAISAYDEAERRGTGQGSPWSRGPWLRPEAMLFRGLAHQQMGRTGHAEQDLRAASAVAPQDPRVHYSLGRLSVQLGADYQAWGHFTTALAVENAFAPARLGLALLREQSGRPAEAIAHYQAALRHDGSSRAARIRLGAVLLAAGRRDEAEELLHPEAEESSYWGGMASFHYGLAQLRANDPAGALTTWEKLRTGELRDWIAVARDREARKRLGTNPTAARLQLQLALLDAPEIVERRVALREAALREAAWMLLAGRELPEQREKAAVALDLAASLPVEDGVDGRDGVDVHRARQNRLRGLVDLAGGATGTLPDFLDAAGTVRDRSHLAVAAVVDGRVGQALALLVDLPADPGCDPEIARVRALVAERTGDWGEAVLWYQRFLDNDVVSYTSGESADTEDADSLSDAADGDPSDVDDAESTLTLDVNEIALAGERAAAKKAAEAAAAEEPGPLCGTAVDVECSREASATCAGCGREGCDEHLYRPTETHSHRCLRCVESALHAVLYAARRAGMPGEAERTIGTWAAALESTHLKARLRRQLALLRAESGDLDGALERLPADAEAERVGLLIRRAAEAIRRGEPYLALGDLREALRVQPDQPQAKAALEALAEYEARQHAEEQRNREAFDSYLVLVRAEPTNPRLLHALGLAAYRLARVSRSREHWLWAVGCLVSALHAPDFRPRATGATPEALESGQERFDADRDALMAELRDALRVVDEANGRGGDEVDAWTVRLGMDVFACRINPILSPTLDALLREQPETPAIREWRDLTDTQRAMELAAMAESAEAGSAGGVGGIGGVGGVGDGAAAENWTAAFYGALGPQHFLYEDGRYEAAIAGLDTVPEDERDQEWTALLRKTLVMRGMELHLDEHWADALECIARAASLTPDVAPEAELVEIAVESGLNAAHAVLGRPIRGGAEPESDLDSEPDSDVEARTVELKDGGDANAETIVTTVGDVNAMTVVTGAVGDAHAQTAEIKLSVPLPGAVPGADAMTEPLTVPIPVPTPTPAPLTVPIPAPGTDDWQSVITILERALTVAPDTTSLRADLGVAHTRKAAELRVVEKDHVLALSHVRRALDLMPDEPEAFALLEVVLAERAGSLTRPGPDGDLLEAVQWWQELNEMDPKPQYQTGLSQALALLSCSAAVANRRPLALDRMAWALLADPEWTGGDAAVAAPYQIAGHLVAQAMDDQYPKPFHDRAHRLRTALSYRDTPELRALMIALWRNEATFQYETRHYGLCAALLEEAQQLAEDPNATLNLGPKPGTDPDGLQQPFHWHLYPKARSLIKRTVDHFPDDDELRELHARSTKNEDPASS</sequence>
<proteinExistence type="predicted"/>
<dbReference type="PANTHER" id="PTHR44858:SF17">
    <property type="match status" value="1"/>
</dbReference>
<gene>
    <name evidence="4" type="ORF">GCM10009839_68900</name>
</gene>
<dbReference type="PANTHER" id="PTHR44858">
    <property type="entry name" value="TETRATRICOPEPTIDE REPEAT PROTEIN 6"/>
    <property type="match status" value="1"/>
</dbReference>
<dbReference type="Pfam" id="PF14559">
    <property type="entry name" value="TPR_19"/>
    <property type="match status" value="1"/>
</dbReference>
<evidence type="ECO:0000313" key="4">
    <source>
        <dbReference type="EMBL" id="GAA2051885.1"/>
    </source>
</evidence>
<feature type="region of interest" description="Disordered" evidence="3">
    <location>
        <begin position="608"/>
        <end position="636"/>
    </location>
</feature>
<dbReference type="SMART" id="SM00028">
    <property type="entry name" value="TPR"/>
    <property type="match status" value="7"/>
</dbReference>
<dbReference type="Gene3D" id="1.25.40.10">
    <property type="entry name" value="Tetratricopeptide repeat domain"/>
    <property type="match status" value="3"/>
</dbReference>
<dbReference type="InterPro" id="IPR011990">
    <property type="entry name" value="TPR-like_helical_dom_sf"/>
</dbReference>
<evidence type="ECO:0000256" key="1">
    <source>
        <dbReference type="ARBA" id="ARBA00022737"/>
    </source>
</evidence>
<dbReference type="SUPFAM" id="SSF48452">
    <property type="entry name" value="TPR-like"/>
    <property type="match status" value="2"/>
</dbReference>
<name>A0ABN2V5X1_9ACTN</name>
<evidence type="ECO:0000256" key="3">
    <source>
        <dbReference type="SAM" id="MobiDB-lite"/>
    </source>
</evidence>
<dbReference type="Proteomes" id="UP001500751">
    <property type="component" value="Unassembled WGS sequence"/>
</dbReference>
<accession>A0ABN2V5X1</accession>
<keyword evidence="1" id="KW-0677">Repeat</keyword>
<dbReference type="InterPro" id="IPR019734">
    <property type="entry name" value="TPR_rpt"/>
</dbReference>
<dbReference type="RefSeq" id="WP_344669882.1">
    <property type="nucleotide sequence ID" value="NZ_BAAAQN010000052.1"/>
</dbReference>
<comment type="caution">
    <text evidence="4">The sequence shown here is derived from an EMBL/GenBank/DDBJ whole genome shotgun (WGS) entry which is preliminary data.</text>
</comment>
<protein>
    <recommendedName>
        <fullName evidence="6">Tetratricopeptide repeat protein</fullName>
    </recommendedName>
</protein>
<organism evidence="4 5">
    <name type="scientific">Catenulispora yoronensis</name>
    <dbReference type="NCBI Taxonomy" id="450799"/>
    <lineage>
        <taxon>Bacteria</taxon>
        <taxon>Bacillati</taxon>
        <taxon>Actinomycetota</taxon>
        <taxon>Actinomycetes</taxon>
        <taxon>Catenulisporales</taxon>
        <taxon>Catenulisporaceae</taxon>
        <taxon>Catenulispora</taxon>
    </lineage>
</organism>
<evidence type="ECO:0000313" key="5">
    <source>
        <dbReference type="Proteomes" id="UP001500751"/>
    </source>
</evidence>
<reference evidence="4 5" key="1">
    <citation type="journal article" date="2019" name="Int. J. Syst. Evol. Microbiol.">
        <title>The Global Catalogue of Microorganisms (GCM) 10K type strain sequencing project: providing services to taxonomists for standard genome sequencing and annotation.</title>
        <authorList>
            <consortium name="The Broad Institute Genomics Platform"/>
            <consortium name="The Broad Institute Genome Sequencing Center for Infectious Disease"/>
            <person name="Wu L."/>
            <person name="Ma J."/>
        </authorList>
    </citation>
    <scope>NUCLEOTIDE SEQUENCE [LARGE SCALE GENOMIC DNA]</scope>
    <source>
        <strain evidence="4 5">JCM 16014</strain>
    </source>
</reference>